<accession>A0AAU7GF47</accession>
<evidence type="ECO:0000313" key="9">
    <source>
        <dbReference type="EMBL" id="XBM48574.1"/>
    </source>
</evidence>
<dbReference type="InterPro" id="IPR027379">
    <property type="entry name" value="CLS_N"/>
</dbReference>
<dbReference type="AlphaFoldDB" id="A0AAU7GF47"/>
<evidence type="ECO:0000256" key="7">
    <source>
        <dbReference type="SAM" id="Phobius"/>
    </source>
</evidence>
<organism evidence="9">
    <name type="scientific">Leifsonia sp. NPDC080035</name>
    <dbReference type="NCBI Taxonomy" id="3143936"/>
    <lineage>
        <taxon>Bacteria</taxon>
        <taxon>Bacillati</taxon>
        <taxon>Actinomycetota</taxon>
        <taxon>Actinomycetes</taxon>
        <taxon>Micrococcales</taxon>
        <taxon>Microbacteriaceae</taxon>
        <taxon>Leifsonia</taxon>
    </lineage>
</organism>
<evidence type="ECO:0000259" key="8">
    <source>
        <dbReference type="Pfam" id="PF13396"/>
    </source>
</evidence>
<dbReference type="GO" id="GO:0005886">
    <property type="term" value="C:plasma membrane"/>
    <property type="evidence" value="ECO:0007669"/>
    <property type="project" value="UniProtKB-SubCell"/>
</dbReference>
<feature type="domain" description="Cardiolipin synthase N-terminal" evidence="8">
    <location>
        <begin position="10"/>
        <end position="55"/>
    </location>
</feature>
<keyword evidence="3 7" id="KW-0812">Transmembrane</keyword>
<evidence type="ECO:0000256" key="4">
    <source>
        <dbReference type="ARBA" id="ARBA00022989"/>
    </source>
</evidence>
<protein>
    <submittedName>
        <fullName evidence="9">PLD nuclease N-terminal domain-containing protein</fullName>
    </submittedName>
</protein>
<reference evidence="9" key="1">
    <citation type="submission" date="2024-05" db="EMBL/GenBank/DDBJ databases">
        <title>The Natural Products Discovery Center: Release of the First 8490 Sequenced Strains for Exploring Actinobacteria Biosynthetic Diversity.</title>
        <authorList>
            <person name="Kalkreuter E."/>
            <person name="Kautsar S.A."/>
            <person name="Yang D."/>
            <person name="Bader C.D."/>
            <person name="Teijaro C.N."/>
            <person name="Fluegel L."/>
            <person name="Davis C.M."/>
            <person name="Simpson J.R."/>
            <person name="Lauterbach L."/>
            <person name="Steele A.D."/>
            <person name="Gui C."/>
            <person name="Meng S."/>
            <person name="Li G."/>
            <person name="Viehrig K."/>
            <person name="Ye F."/>
            <person name="Su P."/>
            <person name="Kiefer A.F."/>
            <person name="Nichols A."/>
            <person name="Cepeda A.J."/>
            <person name="Yan W."/>
            <person name="Fan B."/>
            <person name="Jiang Y."/>
            <person name="Adhikari A."/>
            <person name="Zheng C.-J."/>
            <person name="Schuster L."/>
            <person name="Cowan T.M."/>
            <person name="Smanski M.J."/>
            <person name="Chevrette M.G."/>
            <person name="de Carvalho L.P.S."/>
            <person name="Shen B."/>
        </authorList>
    </citation>
    <scope>NUCLEOTIDE SEQUENCE</scope>
    <source>
        <strain evidence="9">NPDC080035</strain>
    </source>
</reference>
<evidence type="ECO:0000256" key="6">
    <source>
        <dbReference type="SAM" id="MobiDB-lite"/>
    </source>
</evidence>
<evidence type="ECO:0000256" key="3">
    <source>
        <dbReference type="ARBA" id="ARBA00022692"/>
    </source>
</evidence>
<keyword evidence="2" id="KW-1003">Cell membrane</keyword>
<feature type="region of interest" description="Disordered" evidence="6">
    <location>
        <begin position="68"/>
        <end position="90"/>
    </location>
</feature>
<evidence type="ECO:0000256" key="2">
    <source>
        <dbReference type="ARBA" id="ARBA00022475"/>
    </source>
</evidence>
<proteinExistence type="predicted"/>
<name>A0AAU7GF47_9MICO</name>
<dbReference type="RefSeq" id="WP_348788521.1">
    <property type="nucleotide sequence ID" value="NZ_CP157390.1"/>
</dbReference>
<keyword evidence="5 7" id="KW-0472">Membrane</keyword>
<comment type="subcellular location">
    <subcellularLocation>
        <location evidence="1">Cell membrane</location>
        <topology evidence="1">Multi-pass membrane protein</topology>
    </subcellularLocation>
</comment>
<keyword evidence="4 7" id="KW-1133">Transmembrane helix</keyword>
<evidence type="ECO:0000256" key="5">
    <source>
        <dbReference type="ARBA" id="ARBA00023136"/>
    </source>
</evidence>
<feature type="transmembrane region" description="Helical" evidence="7">
    <location>
        <begin position="33"/>
        <end position="53"/>
    </location>
</feature>
<dbReference type="EMBL" id="CP157390">
    <property type="protein sequence ID" value="XBM48574.1"/>
    <property type="molecule type" value="Genomic_DNA"/>
</dbReference>
<sequence>MAVIPLLVFVLFVVALIDIILRTGDQIRHLPKLAWVFIVILLPLIGSILWFAVGREYYGMRSRPSRAEYRHAARPQPPAAAAPRPSSTEEQLAALEREIADDRIRRLEAELRQRKGGAEGA</sequence>
<gene>
    <name evidence="9" type="ORF">AAME72_01655</name>
</gene>
<evidence type="ECO:0000256" key="1">
    <source>
        <dbReference type="ARBA" id="ARBA00004651"/>
    </source>
</evidence>
<dbReference type="Pfam" id="PF13396">
    <property type="entry name" value="PLDc_N"/>
    <property type="match status" value="1"/>
</dbReference>